<accession>A0ABN8RA16</accession>
<dbReference type="EMBL" id="CALNXK010000205">
    <property type="protein sequence ID" value="CAH3175857.1"/>
    <property type="molecule type" value="Genomic_DNA"/>
</dbReference>
<protein>
    <submittedName>
        <fullName evidence="1">Uncharacterized protein</fullName>
    </submittedName>
</protein>
<comment type="caution">
    <text evidence="1">The sequence shown here is derived from an EMBL/GenBank/DDBJ whole genome shotgun (WGS) entry which is preliminary data.</text>
</comment>
<proteinExistence type="predicted"/>
<gene>
    <name evidence="1" type="ORF">PLOB_00017261</name>
</gene>
<keyword evidence="2" id="KW-1185">Reference proteome</keyword>
<evidence type="ECO:0000313" key="2">
    <source>
        <dbReference type="Proteomes" id="UP001159405"/>
    </source>
</evidence>
<evidence type="ECO:0000313" key="1">
    <source>
        <dbReference type="EMBL" id="CAH3175857.1"/>
    </source>
</evidence>
<organism evidence="1 2">
    <name type="scientific">Porites lobata</name>
    <dbReference type="NCBI Taxonomy" id="104759"/>
    <lineage>
        <taxon>Eukaryota</taxon>
        <taxon>Metazoa</taxon>
        <taxon>Cnidaria</taxon>
        <taxon>Anthozoa</taxon>
        <taxon>Hexacorallia</taxon>
        <taxon>Scleractinia</taxon>
        <taxon>Fungiina</taxon>
        <taxon>Poritidae</taxon>
        <taxon>Porites</taxon>
    </lineage>
</organism>
<name>A0ABN8RA16_9CNID</name>
<dbReference type="Proteomes" id="UP001159405">
    <property type="component" value="Unassembled WGS sequence"/>
</dbReference>
<reference evidence="1 2" key="1">
    <citation type="submission" date="2022-05" db="EMBL/GenBank/DDBJ databases">
        <authorList>
            <consortium name="Genoscope - CEA"/>
            <person name="William W."/>
        </authorList>
    </citation>
    <scope>NUCLEOTIDE SEQUENCE [LARGE SCALE GENOMIC DNA]</scope>
</reference>
<sequence length="80" mass="8936">MRSRLGWKVHLSLAGGIVASRHISTTSHLIFRDYLFTIPGKERSFAIFLSCNCLCEPAMETTIGAAKTLVMDFIFQSDLI</sequence>